<sequence length="822" mass="90124">MEDTGRRSSLSIEYLPGKNVQLTSVYDIRNTNDMGFALQIITPFEHFSFISTELKHVGDSSRFVSSAKIEYPRGKIMSIETRFTRVGQVSGTLIISTPFSNDISATISHAGDRADFQCNLELTYTSTLRASIKYKGTIKDFASNAKLQIGNENYIGTVTFALEPTITASLSAETPSSSYKMSTKFNGKPTNFNNIIEVSVPRTGVFSSDVSFNIESKTDISVSIKTPLKRFGDIKGKLSQESASGIFTSRIELQNNLDVLAATLKVSTNPSFIIEATAQTPFDGYKQGRIEISHERSLKSFKLHGEFQLNKDTSQIDLNADISQRSKIDLTIRSPYTRPIKGSFTHFEVKPLNFKSSAAMSMGKEAITANINFNAITGLKSDAAITTPFKGYENLKATFSHSGDIRNFKTSGEASVNRQEVKFGITLDTKNDTIATITVSTPWVDSKDLALTFRHSGSLQSFVTILQAKQNRKTLGGEVSFNNGEIVTGSASLKSTFKDIDNYAASFRHTGTISKFNCEAKIETPSGPSSLMGTFDSMKGISGTVNVKSPATKDAEIRFTHSNVDGACNSNVFVSYDGQVKYSVQSEMVSKQSLRSDITVKTPFNGFELTSISLLHGKDANGFRTSGSLVLMGKSIGADVEVILSPEISANIKTTTPWTENFETSLTVQGSLRKFDSSYEIVYGTISQLRIELDLNTDDTYAGDLNIISPFIENIKARFNHQGDRRVFTTNVEITYAGKEATSSLRFNSVAGIDTSFRLTSPWTRDVEVTFNHQGQDIRSTLNFKSVPSIDTSFTLTSPWTKAVNLTFAHSGPFENSQTSGV</sequence>
<reference evidence="1" key="2">
    <citation type="submission" date="2020-11" db="EMBL/GenBank/DDBJ databases">
        <authorList>
            <person name="McCartney M.A."/>
            <person name="Auch B."/>
            <person name="Kono T."/>
            <person name="Mallez S."/>
            <person name="Becker A."/>
            <person name="Gohl D.M."/>
            <person name="Silverstein K.A.T."/>
            <person name="Koren S."/>
            <person name="Bechman K.B."/>
            <person name="Herman A."/>
            <person name="Abrahante J.E."/>
            <person name="Garbe J."/>
        </authorList>
    </citation>
    <scope>NUCLEOTIDE SEQUENCE</scope>
    <source>
        <strain evidence="1">Duluth1</strain>
        <tissue evidence="1">Whole animal</tissue>
    </source>
</reference>
<name>A0A9D3YCG8_DREPO</name>
<dbReference type="AlphaFoldDB" id="A0A9D3YCG8"/>
<keyword evidence="2" id="KW-1185">Reference proteome</keyword>
<accession>A0A9D3YCG8</accession>
<proteinExistence type="predicted"/>
<feature type="non-terminal residue" evidence="1">
    <location>
        <position position="822"/>
    </location>
</feature>
<dbReference type="Proteomes" id="UP000828390">
    <property type="component" value="Unassembled WGS sequence"/>
</dbReference>
<reference evidence="1" key="1">
    <citation type="journal article" date="2019" name="bioRxiv">
        <title>The Genome of the Zebra Mussel, Dreissena polymorpha: A Resource for Invasive Species Research.</title>
        <authorList>
            <person name="McCartney M.A."/>
            <person name="Auch B."/>
            <person name="Kono T."/>
            <person name="Mallez S."/>
            <person name="Zhang Y."/>
            <person name="Obille A."/>
            <person name="Becker A."/>
            <person name="Abrahante J.E."/>
            <person name="Garbe J."/>
            <person name="Badalamenti J.P."/>
            <person name="Herman A."/>
            <person name="Mangelson H."/>
            <person name="Liachko I."/>
            <person name="Sullivan S."/>
            <person name="Sone E.D."/>
            <person name="Koren S."/>
            <person name="Silverstein K.A.T."/>
            <person name="Beckman K.B."/>
            <person name="Gohl D.M."/>
        </authorList>
    </citation>
    <scope>NUCLEOTIDE SEQUENCE</scope>
    <source>
        <strain evidence="1">Duluth1</strain>
        <tissue evidence="1">Whole animal</tissue>
    </source>
</reference>
<gene>
    <name evidence="1" type="ORF">DPMN_085285</name>
</gene>
<organism evidence="1 2">
    <name type="scientific">Dreissena polymorpha</name>
    <name type="common">Zebra mussel</name>
    <name type="synonym">Mytilus polymorpha</name>
    <dbReference type="NCBI Taxonomy" id="45954"/>
    <lineage>
        <taxon>Eukaryota</taxon>
        <taxon>Metazoa</taxon>
        <taxon>Spiralia</taxon>
        <taxon>Lophotrochozoa</taxon>
        <taxon>Mollusca</taxon>
        <taxon>Bivalvia</taxon>
        <taxon>Autobranchia</taxon>
        <taxon>Heteroconchia</taxon>
        <taxon>Euheterodonta</taxon>
        <taxon>Imparidentia</taxon>
        <taxon>Neoheterodontei</taxon>
        <taxon>Myida</taxon>
        <taxon>Dreissenoidea</taxon>
        <taxon>Dreissenidae</taxon>
        <taxon>Dreissena</taxon>
    </lineage>
</organism>
<dbReference type="EMBL" id="JAIWYP010000016">
    <property type="protein sequence ID" value="KAH3697775.1"/>
    <property type="molecule type" value="Genomic_DNA"/>
</dbReference>
<comment type="caution">
    <text evidence="1">The sequence shown here is derived from an EMBL/GenBank/DDBJ whole genome shotgun (WGS) entry which is preliminary data.</text>
</comment>
<evidence type="ECO:0000313" key="2">
    <source>
        <dbReference type="Proteomes" id="UP000828390"/>
    </source>
</evidence>
<protein>
    <submittedName>
        <fullName evidence="1">Uncharacterized protein</fullName>
    </submittedName>
</protein>
<evidence type="ECO:0000313" key="1">
    <source>
        <dbReference type="EMBL" id="KAH3697775.1"/>
    </source>
</evidence>